<organism evidence="1 2">
    <name type="scientific">Cercophora scortea</name>
    <dbReference type="NCBI Taxonomy" id="314031"/>
    <lineage>
        <taxon>Eukaryota</taxon>
        <taxon>Fungi</taxon>
        <taxon>Dikarya</taxon>
        <taxon>Ascomycota</taxon>
        <taxon>Pezizomycotina</taxon>
        <taxon>Sordariomycetes</taxon>
        <taxon>Sordariomycetidae</taxon>
        <taxon>Sordariales</taxon>
        <taxon>Lasiosphaeriaceae</taxon>
        <taxon>Cercophora</taxon>
    </lineage>
</organism>
<reference evidence="1" key="1">
    <citation type="journal article" date="2023" name="Mol. Phylogenet. Evol.">
        <title>Genome-scale phylogeny and comparative genomics of the fungal order Sordariales.</title>
        <authorList>
            <person name="Hensen N."/>
            <person name="Bonometti L."/>
            <person name="Westerberg I."/>
            <person name="Brannstrom I.O."/>
            <person name="Guillou S."/>
            <person name="Cros-Aarteil S."/>
            <person name="Calhoun S."/>
            <person name="Haridas S."/>
            <person name="Kuo A."/>
            <person name="Mondo S."/>
            <person name="Pangilinan J."/>
            <person name="Riley R."/>
            <person name="LaButti K."/>
            <person name="Andreopoulos B."/>
            <person name="Lipzen A."/>
            <person name="Chen C."/>
            <person name="Yan M."/>
            <person name="Daum C."/>
            <person name="Ng V."/>
            <person name="Clum A."/>
            <person name="Steindorff A."/>
            <person name="Ohm R.A."/>
            <person name="Martin F."/>
            <person name="Silar P."/>
            <person name="Natvig D.O."/>
            <person name="Lalanne C."/>
            <person name="Gautier V."/>
            <person name="Ament-Velasquez S.L."/>
            <person name="Kruys A."/>
            <person name="Hutchinson M.I."/>
            <person name="Powell A.J."/>
            <person name="Barry K."/>
            <person name="Miller A.N."/>
            <person name="Grigoriev I.V."/>
            <person name="Debuchy R."/>
            <person name="Gladieux P."/>
            <person name="Hiltunen Thoren M."/>
            <person name="Johannesson H."/>
        </authorList>
    </citation>
    <scope>NUCLEOTIDE SEQUENCE</scope>
    <source>
        <strain evidence="1">SMH4131-1</strain>
    </source>
</reference>
<comment type="caution">
    <text evidence="1">The sequence shown here is derived from an EMBL/GenBank/DDBJ whole genome shotgun (WGS) entry which is preliminary data.</text>
</comment>
<dbReference type="AlphaFoldDB" id="A0AAE0I8A1"/>
<keyword evidence="2" id="KW-1185">Reference proteome</keyword>
<proteinExistence type="predicted"/>
<evidence type="ECO:0000313" key="2">
    <source>
        <dbReference type="Proteomes" id="UP001286456"/>
    </source>
</evidence>
<sequence>MASAPNFVMTPWLEDIRARGLDNGHHPMLPADIAVDDRDGRPIYSPALSSVVPAMDDKEGILRFFGLDDATIASVLDEYHHDSFSPDVKPAEVRLTKIRGRVAQLYRFPVADRLREIFTERKTVGPGYDDGHERSYEGYIRGGLAQGLRPEFAIFCGLHESEPRYSESYARFHYARSCKEHADEIVLTAWSCLRPLWMQKLEMEHELELDERSVVAKA</sequence>
<name>A0AAE0I8A1_9PEZI</name>
<gene>
    <name evidence="1" type="ORF">B0T19DRAFT_445344</name>
</gene>
<dbReference type="Proteomes" id="UP001286456">
    <property type="component" value="Unassembled WGS sequence"/>
</dbReference>
<dbReference type="EMBL" id="JAUEPO010000006">
    <property type="protein sequence ID" value="KAK3319536.1"/>
    <property type="molecule type" value="Genomic_DNA"/>
</dbReference>
<reference evidence="1" key="2">
    <citation type="submission" date="2023-06" db="EMBL/GenBank/DDBJ databases">
        <authorList>
            <consortium name="Lawrence Berkeley National Laboratory"/>
            <person name="Haridas S."/>
            <person name="Hensen N."/>
            <person name="Bonometti L."/>
            <person name="Westerberg I."/>
            <person name="Brannstrom I.O."/>
            <person name="Guillou S."/>
            <person name="Cros-Aarteil S."/>
            <person name="Calhoun S."/>
            <person name="Kuo A."/>
            <person name="Mondo S."/>
            <person name="Pangilinan J."/>
            <person name="Riley R."/>
            <person name="Labutti K."/>
            <person name="Andreopoulos B."/>
            <person name="Lipzen A."/>
            <person name="Chen C."/>
            <person name="Yanf M."/>
            <person name="Daum C."/>
            <person name="Ng V."/>
            <person name="Clum A."/>
            <person name="Steindorff A."/>
            <person name="Ohm R."/>
            <person name="Martin F."/>
            <person name="Silar P."/>
            <person name="Natvig D."/>
            <person name="Lalanne C."/>
            <person name="Gautier V."/>
            <person name="Ament-Velasquez S.L."/>
            <person name="Kruys A."/>
            <person name="Hutchinson M.I."/>
            <person name="Powell A.J."/>
            <person name="Barry K."/>
            <person name="Miller A.N."/>
            <person name="Grigoriev I.V."/>
            <person name="Debuchy R."/>
            <person name="Gladieux P."/>
            <person name="Thoren M.H."/>
            <person name="Johannesson H."/>
        </authorList>
    </citation>
    <scope>NUCLEOTIDE SEQUENCE</scope>
    <source>
        <strain evidence="1">SMH4131-1</strain>
    </source>
</reference>
<evidence type="ECO:0000313" key="1">
    <source>
        <dbReference type="EMBL" id="KAK3319536.1"/>
    </source>
</evidence>
<protein>
    <submittedName>
        <fullName evidence="1">Uncharacterized protein</fullName>
    </submittedName>
</protein>
<accession>A0AAE0I8A1</accession>